<reference evidence="1 2" key="1">
    <citation type="journal article" date="2021" name="Commun. Biol.">
        <title>The genome of Shorea leprosula (Dipterocarpaceae) highlights the ecological relevance of drought in aseasonal tropical rainforests.</title>
        <authorList>
            <person name="Ng K.K.S."/>
            <person name="Kobayashi M.J."/>
            <person name="Fawcett J.A."/>
            <person name="Hatakeyama M."/>
            <person name="Paape T."/>
            <person name="Ng C.H."/>
            <person name="Ang C.C."/>
            <person name="Tnah L.H."/>
            <person name="Lee C.T."/>
            <person name="Nishiyama T."/>
            <person name="Sese J."/>
            <person name="O'Brien M.J."/>
            <person name="Copetti D."/>
            <person name="Mohd Noor M.I."/>
            <person name="Ong R.C."/>
            <person name="Putra M."/>
            <person name="Sireger I.Z."/>
            <person name="Indrioko S."/>
            <person name="Kosugi Y."/>
            <person name="Izuno A."/>
            <person name="Isagi Y."/>
            <person name="Lee S.L."/>
            <person name="Shimizu K.K."/>
        </authorList>
    </citation>
    <scope>NUCLEOTIDE SEQUENCE [LARGE SCALE GENOMIC DNA]</scope>
    <source>
        <strain evidence="1">214</strain>
    </source>
</reference>
<organism evidence="1 2">
    <name type="scientific">Rubroshorea leprosula</name>
    <dbReference type="NCBI Taxonomy" id="152421"/>
    <lineage>
        <taxon>Eukaryota</taxon>
        <taxon>Viridiplantae</taxon>
        <taxon>Streptophyta</taxon>
        <taxon>Embryophyta</taxon>
        <taxon>Tracheophyta</taxon>
        <taxon>Spermatophyta</taxon>
        <taxon>Magnoliopsida</taxon>
        <taxon>eudicotyledons</taxon>
        <taxon>Gunneridae</taxon>
        <taxon>Pentapetalae</taxon>
        <taxon>rosids</taxon>
        <taxon>malvids</taxon>
        <taxon>Malvales</taxon>
        <taxon>Dipterocarpaceae</taxon>
        <taxon>Rubroshorea</taxon>
    </lineage>
</organism>
<gene>
    <name evidence="1" type="ORF">SLEP1_g40875</name>
</gene>
<keyword evidence="2" id="KW-1185">Reference proteome</keyword>
<sequence length="99" mass="11599">MVEIFRMYVEKSHTAKSKLKLPSLSDSQIAELQADPVFRASDNQNTWNCQYRQSPDGQHCLHVEQWDHFKGRINGRTISLYKEYDPYSQGAPSYKFEVQ</sequence>
<name>A0AAV5L4V3_9ROSI</name>
<comment type="caution">
    <text evidence="1">The sequence shown here is derived from an EMBL/GenBank/DDBJ whole genome shotgun (WGS) entry which is preliminary data.</text>
</comment>
<accession>A0AAV5L4V3</accession>
<dbReference type="Proteomes" id="UP001054252">
    <property type="component" value="Unassembled WGS sequence"/>
</dbReference>
<dbReference type="EMBL" id="BPVZ01000094">
    <property type="protein sequence ID" value="GKV32258.1"/>
    <property type="molecule type" value="Genomic_DNA"/>
</dbReference>
<evidence type="ECO:0000313" key="1">
    <source>
        <dbReference type="EMBL" id="GKV32258.1"/>
    </source>
</evidence>
<evidence type="ECO:0000313" key="2">
    <source>
        <dbReference type="Proteomes" id="UP001054252"/>
    </source>
</evidence>
<dbReference type="AlphaFoldDB" id="A0AAV5L4V3"/>
<protein>
    <submittedName>
        <fullName evidence="1">Uncharacterized protein</fullName>
    </submittedName>
</protein>
<proteinExistence type="predicted"/>